<dbReference type="GO" id="GO:0019901">
    <property type="term" value="F:protein kinase binding"/>
    <property type="evidence" value="ECO:0007669"/>
    <property type="project" value="InterPro"/>
</dbReference>
<reference evidence="2 3" key="1">
    <citation type="submission" date="2015-10" db="EMBL/GenBank/DDBJ databases">
        <title>Draft genomes sequences of Candida glabrata isolates 1A, 1B, 2A, 2B, 3A and 3B.</title>
        <authorList>
            <person name="Haavelsrud O.E."/>
            <person name="Gaustad P."/>
        </authorList>
    </citation>
    <scope>NUCLEOTIDE SEQUENCE [LARGE SCALE GENOMIC DNA]</scope>
    <source>
        <strain evidence="2">910700640</strain>
    </source>
</reference>
<dbReference type="SUPFAM" id="SSF47954">
    <property type="entry name" value="Cyclin-like"/>
    <property type="match status" value="1"/>
</dbReference>
<dbReference type="GO" id="GO:0051726">
    <property type="term" value="P:regulation of cell cycle"/>
    <property type="evidence" value="ECO:0007669"/>
    <property type="project" value="InterPro"/>
</dbReference>
<dbReference type="GO" id="GO:0000307">
    <property type="term" value="C:cyclin-dependent protein kinase holoenzyme complex"/>
    <property type="evidence" value="ECO:0007669"/>
    <property type="project" value="UniProtKB-ARBA"/>
</dbReference>
<dbReference type="OrthoDB" id="10250320at2759"/>
<dbReference type="InterPro" id="IPR036915">
    <property type="entry name" value="Cyclin-like_sf"/>
</dbReference>
<evidence type="ECO:0000259" key="1">
    <source>
        <dbReference type="Pfam" id="PF00134"/>
    </source>
</evidence>
<gene>
    <name evidence="2" type="ORF">AO440_003036</name>
</gene>
<dbReference type="GO" id="GO:0005634">
    <property type="term" value="C:nucleus"/>
    <property type="evidence" value="ECO:0007669"/>
    <property type="project" value="TreeGrafter"/>
</dbReference>
<dbReference type="Proteomes" id="UP000054886">
    <property type="component" value="Unassembled WGS sequence"/>
</dbReference>
<evidence type="ECO:0000313" key="3">
    <source>
        <dbReference type="Proteomes" id="UP000054886"/>
    </source>
</evidence>
<dbReference type="CDD" id="cd20557">
    <property type="entry name" value="CYCLIN_ScPCL1-like"/>
    <property type="match status" value="1"/>
</dbReference>
<dbReference type="PANTHER" id="PTHR15615:SF10">
    <property type="entry name" value="PHO85 CYCLIN-2-RELATED"/>
    <property type="match status" value="1"/>
</dbReference>
<dbReference type="InterPro" id="IPR013922">
    <property type="entry name" value="Cyclin_PHO80-like"/>
</dbReference>
<sequence>MFETPPYCGLNPVEYEILVRFLKRNVTYEMLTFLISKTNSMIKIKKTNSPKPVELSLFVEELVASSKVQASTLMATAVYLDRLSRIIPSNVCGIETTKHRMFLGCLILSSKSLDDSSLFNKHWTKYCNGLLTLKEVNSIERELLSYFNWDINIQIEELYNTLEPILKPIREEMVTRRYTLYLPTPSSSPGKIDGRIKLSSHPVLQKQIAEEISTYLDDASPVSSISTFYDSESPTSMQSGHNGRLYLCDNCSTPALGNSTVSSEYVLDSSNQRKRGHSSDLKSTKSEEEESNLEYLFKRDKKLVRWNNRWSMVF</sequence>
<dbReference type="VEuPathDB" id="FungiDB:CAGL0J06336g"/>
<dbReference type="PIRSF" id="PIRSF016511">
    <property type="entry name" value="Cyclin_Pcl"/>
    <property type="match status" value="1"/>
</dbReference>
<dbReference type="VEuPathDB" id="FungiDB:GWK60_J06149"/>
<dbReference type="VEuPathDB" id="FungiDB:GVI51_J06171"/>
<dbReference type="EMBL" id="LLZZ01000043">
    <property type="protein sequence ID" value="KTB11156.1"/>
    <property type="molecule type" value="Genomic_DNA"/>
</dbReference>
<dbReference type="VEuPathDB" id="FungiDB:B1J91_J06336g"/>
<evidence type="ECO:0000313" key="2">
    <source>
        <dbReference type="EMBL" id="KTB11156.1"/>
    </source>
</evidence>
<proteinExistence type="predicted"/>
<dbReference type="AlphaFoldDB" id="A0A0W0CFB5"/>
<comment type="caution">
    <text evidence="2">The sequence shown here is derived from an EMBL/GenBank/DDBJ whole genome shotgun (WGS) entry which is preliminary data.</text>
</comment>
<dbReference type="InterPro" id="IPR012104">
    <property type="entry name" value="PHO85_cyclin_1/2/9"/>
</dbReference>
<accession>A0A0W0CFB5</accession>
<dbReference type="GO" id="GO:0016538">
    <property type="term" value="F:cyclin-dependent protein serine/threonine kinase regulator activity"/>
    <property type="evidence" value="ECO:0007669"/>
    <property type="project" value="TreeGrafter"/>
</dbReference>
<name>A0A0W0CFB5_CANGB</name>
<dbReference type="Gene3D" id="1.10.472.10">
    <property type="entry name" value="Cyclin-like"/>
    <property type="match status" value="1"/>
</dbReference>
<organism evidence="2 3">
    <name type="scientific">Candida glabrata</name>
    <name type="common">Yeast</name>
    <name type="synonym">Torulopsis glabrata</name>
    <dbReference type="NCBI Taxonomy" id="5478"/>
    <lineage>
        <taxon>Eukaryota</taxon>
        <taxon>Fungi</taxon>
        <taxon>Dikarya</taxon>
        <taxon>Ascomycota</taxon>
        <taxon>Saccharomycotina</taxon>
        <taxon>Saccharomycetes</taxon>
        <taxon>Saccharomycetales</taxon>
        <taxon>Saccharomycetaceae</taxon>
        <taxon>Nakaseomyces</taxon>
    </lineage>
</organism>
<dbReference type="PhylomeDB" id="A0A0W0CFB5"/>
<dbReference type="InterPro" id="IPR006671">
    <property type="entry name" value="Cyclin_N"/>
</dbReference>
<feature type="domain" description="Cyclin N-terminal" evidence="1">
    <location>
        <begin position="55"/>
        <end position="152"/>
    </location>
</feature>
<protein>
    <submittedName>
        <fullName evidence="2">PHO85 cyclin-9</fullName>
    </submittedName>
</protein>
<dbReference type="PANTHER" id="PTHR15615">
    <property type="match status" value="1"/>
</dbReference>
<dbReference type="Pfam" id="PF00134">
    <property type="entry name" value="Cyclin_N"/>
    <property type="match status" value="1"/>
</dbReference>